<dbReference type="GO" id="GO:0046872">
    <property type="term" value="F:metal ion binding"/>
    <property type="evidence" value="ECO:0007669"/>
    <property type="project" value="TreeGrafter"/>
</dbReference>
<dbReference type="HAMAP" id="MF_00578">
    <property type="entry name" value="Glu_cys_ligase"/>
    <property type="match status" value="1"/>
</dbReference>
<dbReference type="STRING" id="570156.AOG27_04245"/>
<name>A0A0P7EA06_9GAMM</name>
<evidence type="ECO:0000256" key="5">
    <source>
        <dbReference type="ARBA" id="ARBA00022741"/>
    </source>
</evidence>
<comment type="catalytic activity">
    <reaction evidence="7 8 9">
        <text>L-cysteine + L-glutamate + ATP = gamma-L-glutamyl-L-cysteine + ADP + phosphate + H(+)</text>
        <dbReference type="Rhea" id="RHEA:13285"/>
        <dbReference type="ChEBI" id="CHEBI:15378"/>
        <dbReference type="ChEBI" id="CHEBI:29985"/>
        <dbReference type="ChEBI" id="CHEBI:30616"/>
        <dbReference type="ChEBI" id="CHEBI:35235"/>
        <dbReference type="ChEBI" id="CHEBI:43474"/>
        <dbReference type="ChEBI" id="CHEBI:58173"/>
        <dbReference type="ChEBI" id="CHEBI:456216"/>
        <dbReference type="EC" id="6.3.2.2"/>
    </reaction>
</comment>
<proteinExistence type="inferred from homology"/>
<dbReference type="Pfam" id="PF04262">
    <property type="entry name" value="Glu_cys_ligase"/>
    <property type="match status" value="1"/>
</dbReference>
<comment type="similarity">
    <text evidence="2 8">Belongs to the glutamate--cysteine ligase type 1 family. Type 1 subfamily.</text>
</comment>
<dbReference type="EMBL" id="LJTC01000002">
    <property type="protein sequence ID" value="KPM84983.1"/>
    <property type="molecule type" value="Genomic_DNA"/>
</dbReference>
<dbReference type="PATRIC" id="fig|570156.3.peg.832"/>
<dbReference type="GO" id="GO:0006750">
    <property type="term" value="P:glutathione biosynthetic process"/>
    <property type="evidence" value="ECO:0007669"/>
    <property type="project" value="UniProtKB-UniRule"/>
</dbReference>
<comment type="caution">
    <text evidence="11">The sequence shown here is derived from an EMBL/GenBank/DDBJ whole genome shotgun (WGS) entry which is preliminary data.</text>
</comment>
<dbReference type="GO" id="GO:0005829">
    <property type="term" value="C:cytosol"/>
    <property type="evidence" value="ECO:0007669"/>
    <property type="project" value="TreeGrafter"/>
</dbReference>
<keyword evidence="3 8" id="KW-0436">Ligase</keyword>
<dbReference type="AlphaFoldDB" id="A0A0P7EA06"/>
<evidence type="ECO:0000313" key="12">
    <source>
        <dbReference type="Proteomes" id="UP000050378"/>
    </source>
</evidence>
<evidence type="ECO:0000256" key="8">
    <source>
        <dbReference type="HAMAP-Rule" id="MF_00578"/>
    </source>
</evidence>
<dbReference type="UniPathway" id="UPA00142">
    <property type="reaction ID" value="UER00209"/>
</dbReference>
<dbReference type="EC" id="6.3.2.2" evidence="8"/>
<dbReference type="SUPFAM" id="SSF55931">
    <property type="entry name" value="Glutamine synthetase/guanido kinase"/>
    <property type="match status" value="1"/>
</dbReference>
<dbReference type="PANTHER" id="PTHR38761:SF1">
    <property type="entry name" value="GLUTAMATE--CYSTEINE LIGASE"/>
    <property type="match status" value="1"/>
</dbReference>
<dbReference type="Gene3D" id="3.30.590.20">
    <property type="match status" value="1"/>
</dbReference>
<dbReference type="InterPro" id="IPR007370">
    <property type="entry name" value="Glu_cys_ligase"/>
</dbReference>
<dbReference type="Proteomes" id="UP000050378">
    <property type="component" value="Unassembled WGS sequence"/>
</dbReference>
<dbReference type="InterPro" id="IPR006334">
    <property type="entry name" value="Glut_cys_ligase"/>
</dbReference>
<keyword evidence="4 8" id="KW-0317">Glutathione biosynthesis</keyword>
<protein>
    <recommendedName>
        <fullName evidence="8">Glutamate--cysteine ligase</fullName>
        <ecNumber evidence="8">6.3.2.2</ecNumber>
    </recommendedName>
    <alternativeName>
        <fullName evidence="8">Gamma-ECS</fullName>
        <shortName evidence="8">GCS</shortName>
    </alternativeName>
    <alternativeName>
        <fullName evidence="8">Gamma-glutamylcysteine synthetase</fullName>
    </alternativeName>
</protein>
<organism evidence="11 12">
    <name type="scientific">Pseudoalteromonas lipolytica</name>
    <dbReference type="NCBI Taxonomy" id="570156"/>
    <lineage>
        <taxon>Bacteria</taxon>
        <taxon>Pseudomonadati</taxon>
        <taxon>Pseudomonadota</taxon>
        <taxon>Gammaproteobacteria</taxon>
        <taxon>Alteromonadales</taxon>
        <taxon>Pseudoalteromonadaceae</taxon>
        <taxon>Pseudoalteromonas</taxon>
    </lineage>
</organism>
<keyword evidence="5 8" id="KW-0547">Nucleotide-binding</keyword>
<dbReference type="GO" id="GO:0005524">
    <property type="term" value="F:ATP binding"/>
    <property type="evidence" value="ECO:0007669"/>
    <property type="project" value="UniProtKB-KW"/>
</dbReference>
<evidence type="ECO:0000259" key="10">
    <source>
        <dbReference type="Pfam" id="PF04262"/>
    </source>
</evidence>
<dbReference type="OrthoDB" id="9803907at2"/>
<evidence type="ECO:0000256" key="6">
    <source>
        <dbReference type="ARBA" id="ARBA00022840"/>
    </source>
</evidence>
<sequence>MIKHDLNKTLAALTAQFPNAINGIKRGIEREALRIKPSGHISKLGHPKGVGSALTNEHITTDFSESLLEFITPVSTSAEQTLAQLKDLQKFTLSHMNDELLWPISMPCFIEHQDDIVLAQFGDSNIGRMKTLYREGLKNRYGSMMQAIAGVHFNISFPETLWQSLYQLNESKVSLSDFISQGYLGLIRNFKRELWLISYLFGASPALCNSFLQGRETDLPFKKLGKGTLYLEVGTALRLGNLGYTNSAQSSLRVMYNSLEEYVAGLKEAIHLSSDLYGHLDDYKSAEPKQLNKNILQIENEFYSPIRPKRNAASGETPTDALLRGGIEYIEVRALDVNPFSETGIDLQQIRFLDVFLTYCLLSESPEMDWQEQKLSTANLDAVVNDGRDPELMLTKEGRATSLTEWAHAIFDKLHPVAQYMDKAYGVSYYSETIKEMVTWVEDPSKTFSGRYVAALANENQDNGHFALALAQQYKQSHLDADYQFYDQAFLAEQAADSVLKEREVKAADSVSFTAFLDDYFSKA</sequence>
<evidence type="ECO:0000256" key="3">
    <source>
        <dbReference type="ARBA" id="ARBA00022598"/>
    </source>
</evidence>
<dbReference type="RefSeq" id="WP_054551742.1">
    <property type="nucleotide sequence ID" value="NZ_LJTC01000002.1"/>
</dbReference>
<dbReference type="NCBIfam" id="TIGR01434">
    <property type="entry name" value="glu_cys_ligase"/>
    <property type="match status" value="1"/>
</dbReference>
<evidence type="ECO:0000256" key="9">
    <source>
        <dbReference type="RuleBase" id="RU004391"/>
    </source>
</evidence>
<dbReference type="PANTHER" id="PTHR38761">
    <property type="entry name" value="GLUTAMATE--CYSTEINE LIGASE"/>
    <property type="match status" value="1"/>
</dbReference>
<keyword evidence="6 8" id="KW-0067">ATP-binding</keyword>
<gene>
    <name evidence="8" type="primary">gshA</name>
    <name evidence="11" type="ORF">AOG27_04245</name>
</gene>
<evidence type="ECO:0000256" key="7">
    <source>
        <dbReference type="ARBA" id="ARBA00048819"/>
    </source>
</evidence>
<evidence type="ECO:0000256" key="4">
    <source>
        <dbReference type="ARBA" id="ARBA00022684"/>
    </source>
</evidence>
<feature type="domain" description="Glutamate--cysteine ligase" evidence="10">
    <location>
        <begin position="18"/>
        <end position="383"/>
    </location>
</feature>
<evidence type="ECO:0000256" key="2">
    <source>
        <dbReference type="ARBA" id="ARBA00008772"/>
    </source>
</evidence>
<comment type="pathway">
    <text evidence="1 8 9">Sulfur metabolism; glutathione biosynthesis; glutathione from L-cysteine and L-glutamate: step 1/2.</text>
</comment>
<evidence type="ECO:0000313" key="11">
    <source>
        <dbReference type="EMBL" id="KPM84983.1"/>
    </source>
</evidence>
<accession>A0A0P7EA06</accession>
<reference evidence="11 12" key="1">
    <citation type="submission" date="2015-09" db="EMBL/GenBank/DDBJ databases">
        <title>Draft Genome Sequence of Pseudoalteromonas lipolytica UCD-48B.</title>
        <authorList>
            <person name="Krusor M."/>
            <person name="Coil D.A."/>
            <person name="Lang J.M."/>
            <person name="Eisen J.A."/>
            <person name="Alexiev A."/>
        </authorList>
    </citation>
    <scope>NUCLEOTIDE SEQUENCE [LARGE SCALE GENOMIC DNA]</scope>
    <source>
        <strain evidence="11 12">UCD-48B</strain>
    </source>
</reference>
<dbReference type="GO" id="GO:0004357">
    <property type="term" value="F:glutamate-cysteine ligase activity"/>
    <property type="evidence" value="ECO:0007669"/>
    <property type="project" value="UniProtKB-UniRule"/>
</dbReference>
<dbReference type="InterPro" id="IPR014746">
    <property type="entry name" value="Gln_synth/guanido_kin_cat_dom"/>
</dbReference>
<evidence type="ECO:0000256" key="1">
    <source>
        <dbReference type="ARBA" id="ARBA00005006"/>
    </source>
</evidence>